<proteinExistence type="predicted"/>
<comment type="caution">
    <text evidence="1">The sequence shown here is derived from an EMBL/GenBank/DDBJ whole genome shotgun (WGS) entry which is preliminary data.</text>
</comment>
<dbReference type="AlphaFoldDB" id="A0A6N6VVS2"/>
<sequence length="259" mass="30855">MTRNYLAIRLSTDYETFGSKKFGAEVFYKWFALDKKFHPEEFKAYEGSKNKVILERDGINVLKEKWLNDIVLGKRKNKPKYDFIFFYLPSWQKSLEKGDMFPIRTGFYMPINQKEDYIIEFNKFIIPILKTKFAHISTNHSIEKKYRFILEKPDGGSSQLISGTTVTKCLNTNFITLPLVTWINYYGSELVNYIGEEKFKTLNTYKVEKFYEGYLVMCYPSHKLMEKEEALIEEEKVMQHLGKHHFFDRSKVDIHELFK</sequence>
<gene>
    <name evidence="1" type="ORF">GCL60_12450</name>
</gene>
<evidence type="ECO:0000313" key="2">
    <source>
        <dbReference type="Proteomes" id="UP000437748"/>
    </source>
</evidence>
<accession>A0A6N6VVS2</accession>
<evidence type="ECO:0000313" key="1">
    <source>
        <dbReference type="EMBL" id="KAB8037975.1"/>
    </source>
</evidence>
<dbReference type="Proteomes" id="UP000437748">
    <property type="component" value="Unassembled WGS sequence"/>
</dbReference>
<reference evidence="1 2" key="1">
    <citation type="submission" date="2019-10" db="EMBL/GenBank/DDBJ databases">
        <title>New species of Slilvanegrellaceae.</title>
        <authorList>
            <person name="Pitt A."/>
            <person name="Hahn M.W."/>
        </authorList>
    </citation>
    <scope>NUCLEOTIDE SEQUENCE [LARGE SCALE GENOMIC DNA]</scope>
    <source>
        <strain evidence="1 2">SP-Ram-0.45-NSY-1</strain>
    </source>
</reference>
<keyword evidence="2" id="KW-1185">Reference proteome</keyword>
<protein>
    <submittedName>
        <fullName evidence="1">Uncharacterized protein</fullName>
    </submittedName>
</protein>
<organism evidence="1 2">
    <name type="scientific">Silvanigrella paludirubra</name>
    <dbReference type="NCBI Taxonomy" id="2499159"/>
    <lineage>
        <taxon>Bacteria</taxon>
        <taxon>Pseudomonadati</taxon>
        <taxon>Bdellovibrionota</taxon>
        <taxon>Oligoflexia</taxon>
        <taxon>Silvanigrellales</taxon>
        <taxon>Silvanigrellaceae</taxon>
        <taxon>Silvanigrella</taxon>
    </lineage>
</organism>
<name>A0A6N6VVS2_9BACT</name>
<dbReference type="RefSeq" id="WP_153421053.1">
    <property type="nucleotide sequence ID" value="NZ_WFLM01000004.1"/>
</dbReference>
<dbReference type="EMBL" id="WFLM01000004">
    <property type="protein sequence ID" value="KAB8037975.1"/>
    <property type="molecule type" value="Genomic_DNA"/>
</dbReference>